<gene>
    <name evidence="1" type="ordered locus">LOC_Os12g15500</name>
</gene>
<dbReference type="EMBL" id="DP000011">
    <property type="protein sequence ID" value="ABA96981.1"/>
    <property type="molecule type" value="Genomic_DNA"/>
</dbReference>
<evidence type="ECO:0000313" key="1">
    <source>
        <dbReference type="EMBL" id="ABA96981.1"/>
    </source>
</evidence>
<name>Q2QUQ0_ORYSJ</name>
<reference evidence="1" key="2">
    <citation type="submission" date="2005-04" db="EMBL/GenBank/DDBJ databases">
        <authorList>
            <person name="Buell C.R."/>
            <person name="Wing R.A."/>
            <person name="McCombie W.A."/>
            <person name="Ouyang S."/>
        </authorList>
    </citation>
    <scope>NUCLEOTIDE SEQUENCE</scope>
</reference>
<accession>Q2QUQ0</accession>
<reference evidence="1" key="3">
    <citation type="submission" date="2006-01" db="EMBL/GenBank/DDBJ databases">
        <authorList>
            <person name="Buell R."/>
        </authorList>
    </citation>
    <scope>NUCLEOTIDE SEQUENCE</scope>
</reference>
<protein>
    <submittedName>
        <fullName evidence="1">Retrotransposon protein, putative, LINE subclass</fullName>
    </submittedName>
</protein>
<proteinExistence type="predicted"/>
<reference evidence="1" key="1">
    <citation type="journal article" date="2005" name="BMC Biol.">
        <title>The sequence of rice chromosomes 11 and 12, rich in disease resistance genes and recent gene duplications.</title>
        <authorList>
            <consortium name="The rice chromosomes 11 and 12 sequencing consortia"/>
        </authorList>
    </citation>
    <scope>NUCLEOTIDE SEQUENCE [LARGE SCALE GENOMIC DNA]</scope>
</reference>
<organism evidence="1">
    <name type="scientific">Oryza sativa subsp. japonica</name>
    <name type="common">Rice</name>
    <dbReference type="NCBI Taxonomy" id="39947"/>
    <lineage>
        <taxon>Eukaryota</taxon>
        <taxon>Viridiplantae</taxon>
        <taxon>Streptophyta</taxon>
        <taxon>Embryophyta</taxon>
        <taxon>Tracheophyta</taxon>
        <taxon>Spermatophyta</taxon>
        <taxon>Magnoliopsida</taxon>
        <taxon>Liliopsida</taxon>
        <taxon>Poales</taxon>
        <taxon>Poaceae</taxon>
        <taxon>BOP clade</taxon>
        <taxon>Oryzoideae</taxon>
        <taxon>Oryzeae</taxon>
        <taxon>Oryzinae</taxon>
        <taxon>Oryza</taxon>
        <taxon>Oryza sativa</taxon>
    </lineage>
</organism>
<dbReference type="AlphaFoldDB" id="Q2QUQ0"/>
<sequence length="190" mass="21147">MATERFRNNAISTLQDSNVLLNGVPGKFFKCKRGVRQSDPLSPLLFALGADHLQAIINKAHQRGLLAMPIPAYTDVNFPVVQYTNDTLIFLEASATQLFVLKALLNSFALSSGLKANFGEFSFVFPSNILYVYSVSAIICYRLDRQSQKALFVERGIAKHVLGSGKDILFWEDMWENGALIQISKIVLLC</sequence>